<dbReference type="InterPro" id="IPR025641">
    <property type="entry name" value="DUF4340"/>
</dbReference>
<dbReference type="Pfam" id="PF14238">
    <property type="entry name" value="DUF4340"/>
    <property type="match status" value="1"/>
</dbReference>
<keyword evidence="1" id="KW-0732">Signal</keyword>
<reference evidence="3" key="1">
    <citation type="submission" date="2020-10" db="EMBL/GenBank/DDBJ databases">
        <authorList>
            <person name="Gilroy R."/>
        </authorList>
    </citation>
    <scope>NUCLEOTIDE SEQUENCE</scope>
    <source>
        <strain evidence="3">ChiSxjej2B14-6234</strain>
    </source>
</reference>
<proteinExistence type="predicted"/>
<accession>A0A9D1CS01</accession>
<gene>
    <name evidence="3" type="ORF">IAB73_07575</name>
</gene>
<evidence type="ECO:0000256" key="1">
    <source>
        <dbReference type="SAM" id="SignalP"/>
    </source>
</evidence>
<evidence type="ECO:0000313" key="4">
    <source>
        <dbReference type="Proteomes" id="UP000886887"/>
    </source>
</evidence>
<feature type="domain" description="DUF4340" evidence="2">
    <location>
        <begin position="77"/>
        <end position="266"/>
    </location>
</feature>
<feature type="chain" id="PRO_5039455114" evidence="1">
    <location>
        <begin position="22"/>
        <end position="543"/>
    </location>
</feature>
<organism evidence="3 4">
    <name type="scientific">Candidatus Onthenecus intestinigallinarum</name>
    <dbReference type="NCBI Taxonomy" id="2840875"/>
    <lineage>
        <taxon>Bacteria</taxon>
        <taxon>Bacillati</taxon>
        <taxon>Bacillota</taxon>
        <taxon>Clostridia</taxon>
        <taxon>Eubacteriales</taxon>
        <taxon>Candidatus Onthenecus</taxon>
    </lineage>
</organism>
<reference evidence="3" key="2">
    <citation type="journal article" date="2021" name="PeerJ">
        <title>Extensive microbial diversity within the chicken gut microbiome revealed by metagenomics and culture.</title>
        <authorList>
            <person name="Gilroy R."/>
            <person name="Ravi A."/>
            <person name="Getino M."/>
            <person name="Pursley I."/>
            <person name="Horton D.L."/>
            <person name="Alikhan N.F."/>
            <person name="Baker D."/>
            <person name="Gharbi K."/>
            <person name="Hall N."/>
            <person name="Watson M."/>
            <person name="Adriaenssens E.M."/>
            <person name="Foster-Nyarko E."/>
            <person name="Jarju S."/>
            <person name="Secka A."/>
            <person name="Antonio M."/>
            <person name="Oren A."/>
            <person name="Chaudhuri R.R."/>
            <person name="La Ragione R."/>
            <person name="Hildebrand F."/>
            <person name="Pallen M.J."/>
        </authorList>
    </citation>
    <scope>NUCLEOTIDE SEQUENCE</scope>
    <source>
        <strain evidence="3">ChiSxjej2B14-6234</strain>
    </source>
</reference>
<evidence type="ECO:0000313" key="3">
    <source>
        <dbReference type="EMBL" id="HIQ72049.1"/>
    </source>
</evidence>
<dbReference type="AlphaFoldDB" id="A0A9D1CS01"/>
<evidence type="ECO:0000259" key="2">
    <source>
        <dbReference type="Pfam" id="PF14238"/>
    </source>
</evidence>
<dbReference type="Proteomes" id="UP000886887">
    <property type="component" value="Unassembled WGS sequence"/>
</dbReference>
<feature type="signal peptide" evidence="1">
    <location>
        <begin position="1"/>
        <end position="21"/>
    </location>
</feature>
<name>A0A9D1CS01_9FIRM</name>
<protein>
    <submittedName>
        <fullName evidence="3">DUF4340 domain-containing protein</fullName>
    </submittedName>
</protein>
<dbReference type="EMBL" id="DVFJ01000028">
    <property type="protein sequence ID" value="HIQ72049.1"/>
    <property type="molecule type" value="Genomic_DNA"/>
</dbReference>
<comment type="caution">
    <text evidence="3">The sequence shown here is derived from an EMBL/GenBank/DDBJ whole genome shotgun (WGS) entry which is preliminary data.</text>
</comment>
<sequence>MSKGKRLIVLCLLLAALSAGSVALSRYNEEQESAQDAGAEADENVVELEDIQRIDVAFEGERVSMQREGDAWIDVDDPAFPLDATYPEQMASALAQVTSTRSVTGDLAEYGLDEPQLTISVTDAAGEVTTLFVGDKNGVTGLYYARLDGSETVYTIASSAVSPFMRTRYEMIETEAFPTVATDSVTRVTLTSGEAQRTLVHREDGWPQAYSASFTWFEPTEAGGLSVVDADGAESWLGSALNVTYLGTAVYDATDADVAACGLDAPAVTLEIAYAHSAQVELEALEALQARALLELTPLRRSGLLDDWTIEEHLDAAERIERLWSGTDDGARTYDVSRTEYLTVWISEPDADGVRYLRHSASERIFTVAESYALTLAGLTDLDLTETAVCQVEMDRVNRLTIAAEGMTKVIEVDRAPVLGDDGFYDAHTAYRLNGEEIESGQFTGFMTLLNQLNAEAYTDSQDVGNVCMTVILEQQRASHPSMTLTLYDYDANFYRASFAGQSDMLVSKRDVETLLDRFEQIGATETAETADTADTADTDTAP</sequence>